<gene>
    <name evidence="2" type="ORF">SAMN04489864_11472</name>
</gene>
<dbReference type="InterPro" id="IPR045455">
    <property type="entry name" value="NrS-1_pol-like_helicase"/>
</dbReference>
<protein>
    <recommendedName>
        <fullName evidence="1">NrS-1 polymerase-like helicase domain-containing protein</fullName>
    </recommendedName>
</protein>
<evidence type="ECO:0000313" key="3">
    <source>
        <dbReference type="Proteomes" id="UP000199666"/>
    </source>
</evidence>
<sequence length="400" mass="47189">MEHSNYVRVGTSYLKISHKPLSTGDAMKVLIPWNIETIIRDHGKDIVAEIPKYDGWCIVPNHLNYQKEIKGYLNRYEELPHQPKQGDCQKILEFIKHIFQEQYEFGLDYIQLLYQKPTQILPVLCLVSEERETGKTTFLNFLKKIFAGNMTYNSNSDFRSNFNTDWSNKLITAVDETLLDRKEDAERIKNLSTAKSFKAEAKGQDKYEVEFFGKFIFCSNNEENFMIIDPLEIRFWVRKIAPIKQKRPNLLKELQDEIPQFLNFLNERKLSTSNTGRMWFTAEQINTSALRKIKSQFVDKVELELLEIIKGIMENKELNEMCFTNSNIQSLLQRANFRVGRTGVRKIIETKWKLNQYPNASNYTSYQYDTSGFLLEYQDKGRYYKITKEQVEQIFVDMLI</sequence>
<dbReference type="RefSeq" id="WP_090997955.1">
    <property type="nucleotide sequence ID" value="NZ_FOPP01000014.1"/>
</dbReference>
<dbReference type="Gene3D" id="3.40.50.300">
    <property type="entry name" value="P-loop containing nucleotide triphosphate hydrolases"/>
    <property type="match status" value="1"/>
</dbReference>
<dbReference type="Proteomes" id="UP000199666">
    <property type="component" value="Unassembled WGS sequence"/>
</dbReference>
<reference evidence="2 3" key="1">
    <citation type="submission" date="2016-10" db="EMBL/GenBank/DDBJ databases">
        <authorList>
            <person name="de Groot N.N."/>
        </authorList>
    </citation>
    <scope>NUCLEOTIDE SEQUENCE [LARGE SCALE GENOMIC DNA]</scope>
    <source>
        <strain evidence="2 3">DSM 18684</strain>
    </source>
</reference>
<evidence type="ECO:0000259" key="1">
    <source>
        <dbReference type="Pfam" id="PF19263"/>
    </source>
</evidence>
<name>A0A1I3AFE4_9SPHI</name>
<dbReference type="Pfam" id="PF19263">
    <property type="entry name" value="DUF5906"/>
    <property type="match status" value="1"/>
</dbReference>
<proteinExistence type="predicted"/>
<keyword evidence="3" id="KW-1185">Reference proteome</keyword>
<dbReference type="OrthoDB" id="608366at2"/>
<dbReference type="STRING" id="414048.SAMN04489864_11472"/>
<dbReference type="AlphaFoldDB" id="A0A1I3AFE4"/>
<organism evidence="2 3">
    <name type="scientific">Pedobacter insulae</name>
    <dbReference type="NCBI Taxonomy" id="414048"/>
    <lineage>
        <taxon>Bacteria</taxon>
        <taxon>Pseudomonadati</taxon>
        <taxon>Bacteroidota</taxon>
        <taxon>Sphingobacteriia</taxon>
        <taxon>Sphingobacteriales</taxon>
        <taxon>Sphingobacteriaceae</taxon>
        <taxon>Pedobacter</taxon>
    </lineage>
</organism>
<dbReference type="InterPro" id="IPR027417">
    <property type="entry name" value="P-loop_NTPase"/>
</dbReference>
<feature type="domain" description="NrS-1 polymerase-like helicase" evidence="1">
    <location>
        <begin position="126"/>
        <end position="224"/>
    </location>
</feature>
<evidence type="ECO:0000313" key="2">
    <source>
        <dbReference type="EMBL" id="SFH48814.1"/>
    </source>
</evidence>
<dbReference type="EMBL" id="FOPP01000014">
    <property type="protein sequence ID" value="SFH48814.1"/>
    <property type="molecule type" value="Genomic_DNA"/>
</dbReference>
<accession>A0A1I3AFE4</accession>